<dbReference type="Gene3D" id="3.30.930.30">
    <property type="match status" value="1"/>
</dbReference>
<gene>
    <name evidence="5" type="ORF">ATB53_01340</name>
</gene>
<sequence>MGSIQRTGYYRCAVHVGRKGDAAERGEYVVREGRYRNLLLRSERRAKSEVFVAGGHGNMPTWAQHQPHLFWQAADQYERSNGSTYREIEAAFPRQLSPAGRLKVVAALINRIPGKSHAYTWGIHNQIASDGGEQPHVHLIWSERIQDGIDRPPERFFARAAVEITCRKTSKKAPVDPTAGGCRKAGHGAPEFLAYIRQTWEELVNRQLTHEGSQIRVDRRSYTDRRAAATADGDMALAQSLEVTPGFHLGPKAWAMERRGVVTELGERNRLIRARNALRQAGTEEYRLSAEQAEAEMLIDMKLAQLNIARRTYMVGRDDPRWDAYELELRRITGSELSVLPSLVESSLQDMDDLFTALADALEAQGFVVEELARRVAVALVEMEPPREEVSGEYHADDNDLDTAFEPS</sequence>
<name>A0A109HH59_XANCT</name>
<dbReference type="Pfam" id="PF03389">
    <property type="entry name" value="MobA_MobL"/>
    <property type="match status" value="1"/>
</dbReference>
<evidence type="ECO:0000256" key="3">
    <source>
        <dbReference type="SAM" id="MobiDB-lite"/>
    </source>
</evidence>
<organism evidence="5">
    <name type="scientific">Xanthomonas campestris pv. translucens</name>
    <dbReference type="NCBI Taxonomy" id="343"/>
    <lineage>
        <taxon>Bacteria</taxon>
        <taxon>Pseudomonadati</taxon>
        <taxon>Pseudomonadota</taxon>
        <taxon>Gammaproteobacteria</taxon>
        <taxon>Lysobacterales</taxon>
        <taxon>Lysobacteraceae</taxon>
        <taxon>Xanthomonas</taxon>
        <taxon>Xanthomonas translucens group</taxon>
    </lineage>
</organism>
<evidence type="ECO:0000256" key="1">
    <source>
        <dbReference type="ARBA" id="ARBA00010873"/>
    </source>
</evidence>
<evidence type="ECO:0000259" key="4">
    <source>
        <dbReference type="Pfam" id="PF03389"/>
    </source>
</evidence>
<feature type="compositionally biased region" description="Basic and acidic residues" evidence="3">
    <location>
        <begin position="387"/>
        <end position="398"/>
    </location>
</feature>
<comment type="caution">
    <text evidence="5">The sequence shown here is derived from an EMBL/GenBank/DDBJ whole genome shotgun (WGS) entry which is preliminary data.</text>
</comment>
<dbReference type="EMBL" id="LNTA01000237">
    <property type="protein sequence ID" value="KWV12089.1"/>
    <property type="molecule type" value="Genomic_DNA"/>
</dbReference>
<keyword evidence="2" id="KW-0184">Conjugation</keyword>
<accession>A0A109HH59</accession>
<evidence type="ECO:0000313" key="5">
    <source>
        <dbReference type="EMBL" id="KWV12089.1"/>
    </source>
</evidence>
<dbReference type="OrthoDB" id="1634048at2"/>
<feature type="domain" description="MobA/MobL protein" evidence="4">
    <location>
        <begin position="58"/>
        <end position="258"/>
    </location>
</feature>
<feature type="compositionally biased region" description="Acidic residues" evidence="3">
    <location>
        <begin position="399"/>
        <end position="408"/>
    </location>
</feature>
<reference evidence="5" key="1">
    <citation type="submission" date="2015-11" db="EMBL/GenBank/DDBJ databases">
        <title>Long Read and Single Molecule DNA Sequencing Simplifies Genome Assembly and TAL Effector Gene Analysis of Xanthomonas translucens.</title>
        <authorList>
            <person name="Peng Z."/>
            <person name="Hu Y."/>
            <person name="Xie J."/>
            <person name="Potnis N."/>
            <person name="Akhunova A."/>
            <person name="Jones J."/>
            <person name="Liu Z."/>
            <person name="White F."/>
            <person name="Liu S."/>
        </authorList>
    </citation>
    <scope>NUCLEOTIDE SEQUENCE [LARGE SCALE GENOMIC DNA]</scope>
    <source>
        <strain evidence="5">B1</strain>
    </source>
</reference>
<feature type="region of interest" description="Disordered" evidence="3">
    <location>
        <begin position="387"/>
        <end position="408"/>
    </location>
</feature>
<proteinExistence type="inferred from homology"/>
<dbReference type="InterPro" id="IPR005053">
    <property type="entry name" value="MobA_MobL"/>
</dbReference>
<dbReference type="RefSeq" id="WP_060748503.1">
    <property type="nucleotide sequence ID" value="NZ_LNTA01000237.1"/>
</dbReference>
<dbReference type="AlphaFoldDB" id="A0A109HH59"/>
<comment type="similarity">
    <text evidence="1">Belongs to the MobA/MobL family.</text>
</comment>
<evidence type="ECO:0000256" key="2">
    <source>
        <dbReference type="ARBA" id="ARBA00022971"/>
    </source>
</evidence>
<protein>
    <recommendedName>
        <fullName evidence="4">MobA/MobL protein domain-containing protein</fullName>
    </recommendedName>
</protein>
<dbReference type="Proteomes" id="UP000055854">
    <property type="component" value="Unassembled WGS sequence"/>
</dbReference>